<accession>A0A5J4ZRC5</accession>
<dbReference type="EMBL" id="CM018049">
    <property type="protein sequence ID" value="KAA8520286.1"/>
    <property type="molecule type" value="Genomic_DNA"/>
</dbReference>
<evidence type="ECO:0000313" key="2">
    <source>
        <dbReference type="Proteomes" id="UP000325577"/>
    </source>
</evidence>
<dbReference type="OrthoDB" id="1162129at2759"/>
<reference evidence="1 2" key="1">
    <citation type="submission" date="2019-09" db="EMBL/GenBank/DDBJ databases">
        <title>A chromosome-level genome assembly of the Chinese tupelo Nyssa sinensis.</title>
        <authorList>
            <person name="Yang X."/>
            <person name="Kang M."/>
            <person name="Yang Y."/>
            <person name="Xiong H."/>
            <person name="Wang M."/>
            <person name="Zhang Z."/>
            <person name="Wang Z."/>
            <person name="Wu H."/>
            <person name="Ma T."/>
            <person name="Liu J."/>
            <person name="Xi Z."/>
        </authorList>
    </citation>
    <scope>NUCLEOTIDE SEQUENCE [LARGE SCALE GENOMIC DNA]</scope>
    <source>
        <strain evidence="1">J267</strain>
        <tissue evidence="1">Leaf</tissue>
    </source>
</reference>
<organism evidence="1 2">
    <name type="scientific">Nyssa sinensis</name>
    <dbReference type="NCBI Taxonomy" id="561372"/>
    <lineage>
        <taxon>Eukaryota</taxon>
        <taxon>Viridiplantae</taxon>
        <taxon>Streptophyta</taxon>
        <taxon>Embryophyta</taxon>
        <taxon>Tracheophyta</taxon>
        <taxon>Spermatophyta</taxon>
        <taxon>Magnoliopsida</taxon>
        <taxon>eudicotyledons</taxon>
        <taxon>Gunneridae</taxon>
        <taxon>Pentapetalae</taxon>
        <taxon>asterids</taxon>
        <taxon>Cornales</taxon>
        <taxon>Nyssaceae</taxon>
        <taxon>Nyssa</taxon>
    </lineage>
</organism>
<keyword evidence="2" id="KW-1185">Reference proteome</keyword>
<name>A0A5J4ZRC5_9ASTE</name>
<dbReference type="Proteomes" id="UP000325577">
    <property type="component" value="Linkage Group LG6"/>
</dbReference>
<sequence length="167" mass="19133">MPLTEWGLHLLTSLRYVEINNVHAELVSFPDFPDNDEYYCGLPATLTSLSIGGLQNLESLSSKGLQNLISLKELHIRKCPKLRSLPKDGRWPFYLSIKFFRPTCGSQDGINQRQSPVFSISHLNHLVDTTREVLIEWIRKDLSNKLSMRGNKAKVSAFQLILAWVYF</sequence>
<dbReference type="AlphaFoldDB" id="A0A5J4ZRC5"/>
<evidence type="ECO:0000313" key="1">
    <source>
        <dbReference type="EMBL" id="KAA8520286.1"/>
    </source>
</evidence>
<dbReference type="SUPFAM" id="SSF52058">
    <property type="entry name" value="L domain-like"/>
    <property type="match status" value="1"/>
</dbReference>
<gene>
    <name evidence="1" type="ORF">F0562_014542</name>
</gene>
<dbReference type="InterPro" id="IPR032675">
    <property type="entry name" value="LRR_dom_sf"/>
</dbReference>
<protein>
    <submittedName>
        <fullName evidence="1">Uncharacterized protein</fullName>
    </submittedName>
</protein>
<dbReference type="Gene3D" id="3.80.10.10">
    <property type="entry name" value="Ribonuclease Inhibitor"/>
    <property type="match status" value="1"/>
</dbReference>
<proteinExistence type="predicted"/>